<protein>
    <submittedName>
        <fullName evidence="2">Uncharacterized protein</fullName>
    </submittedName>
</protein>
<dbReference type="EMBL" id="CP130318">
    <property type="protein sequence ID" value="WNQ12226.1"/>
    <property type="molecule type" value="Genomic_DNA"/>
</dbReference>
<dbReference type="KEGG" id="paun:MJA45_04020"/>
<accession>A0AA96LHR4</accession>
<feature type="compositionally biased region" description="Gly residues" evidence="1">
    <location>
        <begin position="87"/>
        <end position="104"/>
    </location>
</feature>
<proteinExistence type="predicted"/>
<dbReference type="RefSeq" id="WP_315606004.1">
    <property type="nucleotide sequence ID" value="NZ_CP130318.1"/>
</dbReference>
<dbReference type="InterPro" id="IPR006530">
    <property type="entry name" value="YD"/>
</dbReference>
<reference evidence="2 3" key="1">
    <citation type="submission" date="2022-02" db="EMBL/GenBank/DDBJ databases">
        <title>Paenibacillus sp. MBLB1776 Whole Genome Shotgun Sequencing.</title>
        <authorList>
            <person name="Hwang C.Y."/>
            <person name="Cho E.-S."/>
            <person name="Seo M.-J."/>
        </authorList>
    </citation>
    <scope>NUCLEOTIDE SEQUENCE [LARGE SCALE GENOMIC DNA]</scope>
    <source>
        <strain evidence="2 3">MBLB1776</strain>
    </source>
</reference>
<dbReference type="NCBIfam" id="TIGR01643">
    <property type="entry name" value="YD_repeat_2x"/>
    <property type="match status" value="1"/>
</dbReference>
<keyword evidence="3" id="KW-1185">Reference proteome</keyword>
<evidence type="ECO:0000256" key="1">
    <source>
        <dbReference type="SAM" id="MobiDB-lite"/>
    </source>
</evidence>
<dbReference type="AlphaFoldDB" id="A0AA96LHR4"/>
<evidence type="ECO:0000313" key="2">
    <source>
        <dbReference type="EMBL" id="WNQ12226.1"/>
    </source>
</evidence>
<dbReference type="Proteomes" id="UP001305702">
    <property type="component" value="Chromosome"/>
</dbReference>
<sequence>MTWNLGGHAVLTKRRAKEGLIDPAVTTYQCWQSLEHSQPMGRNHRANRLVQQVNDQGDSSRYAYDGDGNRVSMMLDLANGPKKRGNGKGNGNAGSGNPNQGGGKCHTVPPGFVPPGLAKKCGQVEEPYPDMHPGGPREGWESQYKKKHWEFRYTNDVSLALPEPLMATEADETKWKETYTYGAGGERLSMTYLPAYDANNGWEPSPGAGGAEPGVAPRTLFYLTDALGSTLGLIAKDGRVSLYLEMVDDLRMDISFTDKGKYHIHFIWIWVSIERKSYHLWF</sequence>
<evidence type="ECO:0000313" key="3">
    <source>
        <dbReference type="Proteomes" id="UP001305702"/>
    </source>
</evidence>
<organism evidence="2 3">
    <name type="scientific">Paenibacillus aurantius</name>
    <dbReference type="NCBI Taxonomy" id="2918900"/>
    <lineage>
        <taxon>Bacteria</taxon>
        <taxon>Bacillati</taxon>
        <taxon>Bacillota</taxon>
        <taxon>Bacilli</taxon>
        <taxon>Bacillales</taxon>
        <taxon>Paenibacillaceae</taxon>
        <taxon>Paenibacillus</taxon>
    </lineage>
</organism>
<gene>
    <name evidence="2" type="ORF">MJA45_04020</name>
</gene>
<feature type="region of interest" description="Disordered" evidence="1">
    <location>
        <begin position="77"/>
        <end position="111"/>
    </location>
</feature>
<name>A0AA96LHR4_9BACL</name>